<dbReference type="Gene3D" id="3.90.550.10">
    <property type="entry name" value="Spore Coat Polysaccharide Biosynthesis Protein SpsA, Chain A"/>
    <property type="match status" value="1"/>
</dbReference>
<evidence type="ECO:0000313" key="6">
    <source>
        <dbReference type="Proteomes" id="UP000323439"/>
    </source>
</evidence>
<dbReference type="InterPro" id="IPR029044">
    <property type="entry name" value="Nucleotide-diphossugar_trans"/>
</dbReference>
<dbReference type="AlphaFoldDB" id="A0A1G5WBZ9"/>
<dbReference type="PANTHER" id="PTHR22916:SF51">
    <property type="entry name" value="GLYCOSYLTRANSFERASE EPSH-RELATED"/>
    <property type="match status" value="1"/>
</dbReference>
<feature type="domain" description="Glycosyltransferase 2-like" evidence="4">
    <location>
        <begin position="6"/>
        <end position="138"/>
    </location>
</feature>
<evidence type="ECO:0000256" key="1">
    <source>
        <dbReference type="ARBA" id="ARBA00022676"/>
    </source>
</evidence>
<dbReference type="GO" id="GO:0016757">
    <property type="term" value="F:glycosyltransferase activity"/>
    <property type="evidence" value="ECO:0007669"/>
    <property type="project" value="UniProtKB-KW"/>
</dbReference>
<reference evidence="5 6" key="1">
    <citation type="submission" date="2016-10" db="EMBL/GenBank/DDBJ databases">
        <authorList>
            <person name="Varghese N."/>
            <person name="Submissions S."/>
        </authorList>
    </citation>
    <scope>NUCLEOTIDE SEQUENCE [LARGE SCALE GENOMIC DNA]</scope>
    <source>
        <strain evidence="5 6">DSM 16643</strain>
    </source>
</reference>
<evidence type="ECO:0000256" key="2">
    <source>
        <dbReference type="ARBA" id="ARBA00022679"/>
    </source>
</evidence>
<feature type="coiled-coil region" evidence="3">
    <location>
        <begin position="334"/>
        <end position="368"/>
    </location>
</feature>
<name>A0A1G5WBZ9_9EURY</name>
<protein>
    <submittedName>
        <fullName evidence="5">Glycosyltransferase involved in cell wall bisynthesis</fullName>
    </submittedName>
</protein>
<sequence length="377" mass="44660">MGIKISVVLPVYNVANYLRKCLDSLVNQTFKDFEVICVNDGSTDLSLSILEGYSLSDSRFKIITQENQGLSGARNTGIEQVEGEYVLFVDSDDWLEENALEVLYEHVKGFSSDITMFKFKYYNENTEEYSEGPFTNLEVIDPSFFTGNFYYMDVIDIIFKISHAPFNKLYKTSFLKENDAKFLYGSYYEDLEFFYKVFLKAKKVSVLPEYLYYYRIRDQSISTSGDEGSFDIFNILETTKQHFLDAKVYNQIKQDWLMFVIVNLKYVYLRLKEELKNQFIDVMKEKYYDYALNEVVYSEKWHYEDRAFHESIMMADNYKEFDLNYERVCNEILAKHYETLSNEYKKQIDELTAQNNQLREELGNASVKNKFKKIVKL</sequence>
<keyword evidence="6" id="KW-1185">Reference proteome</keyword>
<dbReference type="InterPro" id="IPR001173">
    <property type="entry name" value="Glyco_trans_2-like"/>
</dbReference>
<keyword evidence="3" id="KW-0175">Coiled coil</keyword>
<evidence type="ECO:0000259" key="4">
    <source>
        <dbReference type="Pfam" id="PF00535"/>
    </source>
</evidence>
<dbReference type="PANTHER" id="PTHR22916">
    <property type="entry name" value="GLYCOSYLTRANSFERASE"/>
    <property type="match status" value="1"/>
</dbReference>
<organism evidence="5 6">
    <name type="scientific">Methanobrevibacter millerae</name>
    <dbReference type="NCBI Taxonomy" id="230361"/>
    <lineage>
        <taxon>Archaea</taxon>
        <taxon>Methanobacteriati</taxon>
        <taxon>Methanobacteriota</taxon>
        <taxon>Methanomada group</taxon>
        <taxon>Methanobacteria</taxon>
        <taxon>Methanobacteriales</taxon>
        <taxon>Methanobacteriaceae</taxon>
        <taxon>Methanobrevibacter</taxon>
    </lineage>
</organism>
<gene>
    <name evidence="5" type="ORF">SAMN02910315_01299</name>
</gene>
<keyword evidence="1" id="KW-0328">Glycosyltransferase</keyword>
<dbReference type="Proteomes" id="UP000323439">
    <property type="component" value="Unassembled WGS sequence"/>
</dbReference>
<dbReference type="EMBL" id="FMXB01000009">
    <property type="protein sequence ID" value="SDA55593.1"/>
    <property type="molecule type" value="Genomic_DNA"/>
</dbReference>
<keyword evidence="2 5" id="KW-0808">Transferase</keyword>
<evidence type="ECO:0000256" key="3">
    <source>
        <dbReference type="SAM" id="Coils"/>
    </source>
</evidence>
<dbReference type="SUPFAM" id="SSF53448">
    <property type="entry name" value="Nucleotide-diphospho-sugar transferases"/>
    <property type="match status" value="1"/>
</dbReference>
<dbReference type="OrthoDB" id="77457at2157"/>
<dbReference type="CDD" id="cd00761">
    <property type="entry name" value="Glyco_tranf_GTA_type"/>
    <property type="match status" value="1"/>
</dbReference>
<evidence type="ECO:0000313" key="5">
    <source>
        <dbReference type="EMBL" id="SDA55593.1"/>
    </source>
</evidence>
<dbReference type="Pfam" id="PF00535">
    <property type="entry name" value="Glycos_transf_2"/>
    <property type="match status" value="1"/>
</dbReference>
<proteinExistence type="predicted"/>
<accession>A0A1G5WBZ9</accession>
<dbReference type="RefSeq" id="WP_149731851.1">
    <property type="nucleotide sequence ID" value="NZ_FMXB01000009.1"/>
</dbReference>